<dbReference type="PROSITE" id="PS50801">
    <property type="entry name" value="STAS"/>
    <property type="match status" value="1"/>
</dbReference>
<gene>
    <name evidence="3" type="ORF">ACFYTF_23125</name>
</gene>
<feature type="region of interest" description="Disordered" evidence="1">
    <location>
        <begin position="1"/>
        <end position="23"/>
    </location>
</feature>
<proteinExistence type="predicted"/>
<dbReference type="InterPro" id="IPR036513">
    <property type="entry name" value="STAS_dom_sf"/>
</dbReference>
<accession>A0ABW6PTK4</accession>
<dbReference type="InterPro" id="IPR002645">
    <property type="entry name" value="STAS_dom"/>
</dbReference>
<name>A0ABW6PTK4_9NOCA</name>
<evidence type="ECO:0000313" key="4">
    <source>
        <dbReference type="Proteomes" id="UP001601444"/>
    </source>
</evidence>
<evidence type="ECO:0000259" key="2">
    <source>
        <dbReference type="PROSITE" id="PS50801"/>
    </source>
</evidence>
<protein>
    <submittedName>
        <fullName evidence="3">STAS domain-containing protein</fullName>
    </submittedName>
</protein>
<comment type="caution">
    <text evidence="3">The sequence shown here is derived from an EMBL/GenBank/DDBJ whole genome shotgun (WGS) entry which is preliminary data.</text>
</comment>
<dbReference type="EMBL" id="JBIAMX010000016">
    <property type="protein sequence ID" value="MFF0545734.1"/>
    <property type="molecule type" value="Genomic_DNA"/>
</dbReference>
<dbReference type="RefSeq" id="WP_387702159.1">
    <property type="nucleotide sequence ID" value="NZ_JBIAMX010000016.1"/>
</dbReference>
<reference evidence="3 4" key="1">
    <citation type="submission" date="2024-10" db="EMBL/GenBank/DDBJ databases">
        <title>The Natural Products Discovery Center: Release of the First 8490 Sequenced Strains for Exploring Actinobacteria Biosynthetic Diversity.</title>
        <authorList>
            <person name="Kalkreuter E."/>
            <person name="Kautsar S.A."/>
            <person name="Yang D."/>
            <person name="Bader C.D."/>
            <person name="Teijaro C.N."/>
            <person name="Fluegel L."/>
            <person name="Davis C.M."/>
            <person name="Simpson J.R."/>
            <person name="Lauterbach L."/>
            <person name="Steele A.D."/>
            <person name="Gui C."/>
            <person name="Meng S."/>
            <person name="Li G."/>
            <person name="Viehrig K."/>
            <person name="Ye F."/>
            <person name="Su P."/>
            <person name="Kiefer A.F."/>
            <person name="Nichols A."/>
            <person name="Cepeda A.J."/>
            <person name="Yan W."/>
            <person name="Fan B."/>
            <person name="Jiang Y."/>
            <person name="Adhikari A."/>
            <person name="Zheng C.-J."/>
            <person name="Schuster L."/>
            <person name="Cowan T.M."/>
            <person name="Smanski M.J."/>
            <person name="Chevrette M.G."/>
            <person name="De Carvalho L.P.S."/>
            <person name="Shen B."/>
        </authorList>
    </citation>
    <scope>NUCLEOTIDE SEQUENCE [LARGE SCALE GENOMIC DNA]</scope>
    <source>
        <strain evidence="3 4">NPDC004045</strain>
    </source>
</reference>
<sequence>MNTTQRPHPGDDRYRDDDRRRARPARLRIDTEPCGSTTVAHVRGDVDAATLAQWHALLDAAITDTAADGGRHLVVDLSDADFVSVRAVLDLAALTRQSCRRRVSISLVDARTYSATARIIAVAGLGQWLPVHADLVDALSAEKADVPRLQPSAVRRAGPRSRRLPSRLSSPTGRG</sequence>
<dbReference type="CDD" id="cd07043">
    <property type="entry name" value="STAS_anti-anti-sigma_factors"/>
    <property type="match status" value="1"/>
</dbReference>
<organism evidence="3 4">
    <name type="scientific">Nocardia thailandica</name>
    <dbReference type="NCBI Taxonomy" id="257275"/>
    <lineage>
        <taxon>Bacteria</taxon>
        <taxon>Bacillati</taxon>
        <taxon>Actinomycetota</taxon>
        <taxon>Actinomycetes</taxon>
        <taxon>Mycobacteriales</taxon>
        <taxon>Nocardiaceae</taxon>
        <taxon>Nocardia</taxon>
    </lineage>
</organism>
<dbReference type="SUPFAM" id="SSF52091">
    <property type="entry name" value="SpoIIaa-like"/>
    <property type="match status" value="1"/>
</dbReference>
<feature type="compositionally biased region" description="Basic and acidic residues" evidence="1">
    <location>
        <begin position="8"/>
        <end position="20"/>
    </location>
</feature>
<dbReference type="Gene3D" id="3.30.750.24">
    <property type="entry name" value="STAS domain"/>
    <property type="match status" value="1"/>
</dbReference>
<evidence type="ECO:0000256" key="1">
    <source>
        <dbReference type="SAM" id="MobiDB-lite"/>
    </source>
</evidence>
<feature type="domain" description="STAS" evidence="2">
    <location>
        <begin position="27"/>
        <end position="142"/>
    </location>
</feature>
<keyword evidence="4" id="KW-1185">Reference proteome</keyword>
<feature type="region of interest" description="Disordered" evidence="1">
    <location>
        <begin position="149"/>
        <end position="175"/>
    </location>
</feature>
<dbReference type="Proteomes" id="UP001601444">
    <property type="component" value="Unassembled WGS sequence"/>
</dbReference>
<feature type="compositionally biased region" description="Low complexity" evidence="1">
    <location>
        <begin position="166"/>
        <end position="175"/>
    </location>
</feature>
<dbReference type="Pfam" id="PF01740">
    <property type="entry name" value="STAS"/>
    <property type="match status" value="1"/>
</dbReference>
<evidence type="ECO:0000313" key="3">
    <source>
        <dbReference type="EMBL" id="MFF0545734.1"/>
    </source>
</evidence>